<evidence type="ECO:0000256" key="6">
    <source>
        <dbReference type="ARBA" id="ARBA00023236"/>
    </source>
</evidence>
<comment type="subcellular location">
    <subcellularLocation>
        <location evidence="7">Cytoplasm</location>
    </subcellularLocation>
</comment>
<dbReference type="SUPFAM" id="SSF47781">
    <property type="entry name" value="RuvA domain 2-like"/>
    <property type="match status" value="1"/>
</dbReference>
<name>F6B4X8_DESCC</name>
<organism evidence="12 13">
    <name type="scientific">Desulfotomaculum nigrificans (strain DSM 14880 / VKM B-2319 / CO-1-SRB)</name>
    <name type="common">Desulfotomaculum carboxydivorans</name>
    <dbReference type="NCBI Taxonomy" id="868595"/>
    <lineage>
        <taxon>Bacteria</taxon>
        <taxon>Bacillati</taxon>
        <taxon>Bacillota</taxon>
        <taxon>Clostridia</taxon>
        <taxon>Eubacteriales</taxon>
        <taxon>Desulfotomaculaceae</taxon>
        <taxon>Desulfotomaculum</taxon>
    </lineage>
</organism>
<dbReference type="GO" id="GO:0005737">
    <property type="term" value="C:cytoplasm"/>
    <property type="evidence" value="ECO:0007669"/>
    <property type="project" value="UniProtKB-SubCell"/>
</dbReference>
<dbReference type="GO" id="GO:0009381">
    <property type="term" value="F:excinuclease ABC activity"/>
    <property type="evidence" value="ECO:0007669"/>
    <property type="project" value="UniProtKB-UniRule"/>
</dbReference>
<accession>F6B4X8</accession>
<sequence length="617" mass="70715">MALTDKIKNIPARPGVYLYKDEEDRIIYVGKAVSLKNRVRSYFQSGDQSPKVKAMLKRAVDIEYIVTDSEVEALILENNLIKEHRPKYNVLLKDDKTYPYIKITLQEEFPRLVITRRVIKDGARYFGPFTNVGAVNETIRLLKKIFPLRTCKQRELAPRDRPCLNFHIKRCLGPCCNLVDRARYRDMVNEVVLFLEGRQEDLIKRLRRRMEEAAENLEFEKAAELRDQLLAIEKVVERQKVVSTDLVDQDVIAMARGFDEACLTVFFVRGGKLIGREPYFLEGTDNMERGEVMSSFIQRFYSQTEFVPAEILLSEDIEDKQLISTWLSGLRGSKVTIKVPQRGDKHKLVEMAAQNALLSLEQAQLERQAGRDAIDGALAELTAALGLERPPRRMECYDISNTQGTESVASMVVFEEGKPAKDQYRRFKIRTVEGPNDFASMKETLSRRLAKAREEQTLIDAGQLPAGRAKFSRLPDLIIIDGGKGQLSAAREAMLEQGFAHIPTFGLAKEEELLFAPGRPDPIRLPRESRGLQMLQRLRDEAHRFAVTYHRQLRKKRNLKSVLDEIEGIGPVRRRELYKAYKTLEAIKQASVEELARVPGMNSKSAEAVYRYFREET</sequence>
<feature type="coiled-coil region" evidence="8">
    <location>
        <begin position="196"/>
        <end position="227"/>
    </location>
</feature>
<keyword evidence="3 7" id="KW-0228">DNA excision</keyword>
<dbReference type="PANTHER" id="PTHR30562">
    <property type="entry name" value="UVRC/OXIDOREDUCTASE"/>
    <property type="match status" value="1"/>
</dbReference>
<dbReference type="PANTHER" id="PTHR30562:SF1">
    <property type="entry name" value="UVRABC SYSTEM PROTEIN C"/>
    <property type="match status" value="1"/>
</dbReference>
<keyword evidence="6 7" id="KW-0742">SOS response</keyword>
<dbReference type="InterPro" id="IPR038476">
    <property type="entry name" value="UvrC_RNase_H_dom_sf"/>
</dbReference>
<proteinExistence type="inferred from homology"/>
<dbReference type="Pfam" id="PF01541">
    <property type="entry name" value="GIY-YIG"/>
    <property type="match status" value="1"/>
</dbReference>
<dbReference type="InterPro" id="IPR003583">
    <property type="entry name" value="Hlx-hairpin-Hlx_DNA-bd_motif"/>
</dbReference>
<dbReference type="InterPro" id="IPR047296">
    <property type="entry name" value="GIY-YIG_UvrC_Cho"/>
</dbReference>
<dbReference type="PROSITE" id="PS50164">
    <property type="entry name" value="GIY_YIG"/>
    <property type="match status" value="1"/>
</dbReference>
<dbReference type="InterPro" id="IPR050066">
    <property type="entry name" value="UvrABC_protein_C"/>
</dbReference>
<evidence type="ECO:0000256" key="5">
    <source>
        <dbReference type="ARBA" id="ARBA00023204"/>
    </source>
</evidence>
<dbReference type="InterPro" id="IPR001162">
    <property type="entry name" value="UvrC_RNase_H_dom"/>
</dbReference>
<dbReference type="Pfam" id="PF14520">
    <property type="entry name" value="HHH_5"/>
    <property type="match status" value="1"/>
</dbReference>
<dbReference type="GO" id="GO:0003677">
    <property type="term" value="F:DNA binding"/>
    <property type="evidence" value="ECO:0007669"/>
    <property type="project" value="UniProtKB-UniRule"/>
</dbReference>
<dbReference type="SMART" id="SM00465">
    <property type="entry name" value="GIYc"/>
    <property type="match status" value="1"/>
</dbReference>
<dbReference type="InterPro" id="IPR004791">
    <property type="entry name" value="UvrC"/>
</dbReference>
<dbReference type="PROSITE" id="PS50151">
    <property type="entry name" value="UVR"/>
    <property type="match status" value="1"/>
</dbReference>
<dbReference type="PROSITE" id="PS50165">
    <property type="entry name" value="UVRC"/>
    <property type="match status" value="1"/>
</dbReference>
<dbReference type="GO" id="GO:0006289">
    <property type="term" value="P:nucleotide-excision repair"/>
    <property type="evidence" value="ECO:0007669"/>
    <property type="project" value="UniProtKB-UniRule"/>
</dbReference>
<dbReference type="NCBIfam" id="NF001824">
    <property type="entry name" value="PRK00558.1-5"/>
    <property type="match status" value="1"/>
</dbReference>
<dbReference type="SMART" id="SM00278">
    <property type="entry name" value="HhH1"/>
    <property type="match status" value="2"/>
</dbReference>
<dbReference type="InterPro" id="IPR035901">
    <property type="entry name" value="GIY-YIG_endonuc_sf"/>
</dbReference>
<dbReference type="CDD" id="cd10434">
    <property type="entry name" value="GIY-YIG_UvrC_Cho"/>
    <property type="match status" value="1"/>
</dbReference>
<keyword evidence="1 7" id="KW-0963">Cytoplasm</keyword>
<evidence type="ECO:0000256" key="2">
    <source>
        <dbReference type="ARBA" id="ARBA00022763"/>
    </source>
</evidence>
<evidence type="ECO:0000256" key="8">
    <source>
        <dbReference type="SAM" id="Coils"/>
    </source>
</evidence>
<keyword evidence="2 7" id="KW-0227">DNA damage</keyword>
<dbReference type="HOGENOM" id="CLU_014841_3_2_9"/>
<dbReference type="Pfam" id="PF08459">
    <property type="entry name" value="UvrC_RNaseH_dom"/>
    <property type="match status" value="1"/>
</dbReference>
<dbReference type="InterPro" id="IPR000305">
    <property type="entry name" value="GIY-YIG_endonuc"/>
</dbReference>
<evidence type="ECO:0000256" key="3">
    <source>
        <dbReference type="ARBA" id="ARBA00022769"/>
    </source>
</evidence>
<reference evidence="12 13" key="1">
    <citation type="submission" date="2011-05" db="EMBL/GenBank/DDBJ databases">
        <title>Complete sequence of Desulfotomaculum carboxydivorans CO-1-SRB.</title>
        <authorList>
            <consortium name="US DOE Joint Genome Institute"/>
            <person name="Lucas S."/>
            <person name="Han J."/>
            <person name="Lapidus A."/>
            <person name="Cheng J.-F."/>
            <person name="Goodwin L."/>
            <person name="Pitluck S."/>
            <person name="Peters L."/>
            <person name="Mikhailova N."/>
            <person name="Lu M."/>
            <person name="Han C."/>
            <person name="Tapia R."/>
            <person name="Land M."/>
            <person name="Hauser L."/>
            <person name="Kyrpides N."/>
            <person name="Ivanova N."/>
            <person name="Pagani I."/>
            <person name="Stams A."/>
            <person name="Plugge C."/>
            <person name="Muyzer G."/>
            <person name="Kuever J."/>
            <person name="Parshina S."/>
            <person name="Ivanova A."/>
            <person name="Nazina T."/>
            <person name="Woyke T."/>
        </authorList>
    </citation>
    <scope>NUCLEOTIDE SEQUENCE [LARGE SCALE GENOMIC DNA]</scope>
    <source>
        <strain evidence="13">DSM 14880 / VKM B-2319 / CO-1-SRB</strain>
    </source>
</reference>
<dbReference type="eggNOG" id="COG0322">
    <property type="taxonomic scope" value="Bacteria"/>
</dbReference>
<evidence type="ECO:0000313" key="12">
    <source>
        <dbReference type="EMBL" id="AEF95350.1"/>
    </source>
</evidence>
<dbReference type="GO" id="GO:0009380">
    <property type="term" value="C:excinuclease repair complex"/>
    <property type="evidence" value="ECO:0007669"/>
    <property type="project" value="InterPro"/>
</dbReference>
<dbReference type="AlphaFoldDB" id="F6B4X8"/>
<dbReference type="FunFam" id="3.40.1440.10:FF:000001">
    <property type="entry name" value="UvrABC system protein C"/>
    <property type="match status" value="1"/>
</dbReference>
<comment type="function">
    <text evidence="7">The UvrABC repair system catalyzes the recognition and processing of DNA lesions. UvrC both incises the 5' and 3' sides of the lesion. The N-terminal half is responsible for the 3' incision and the C-terminal half is responsible for the 5' incision.</text>
</comment>
<keyword evidence="5 7" id="KW-0234">DNA repair</keyword>
<dbReference type="SUPFAM" id="SSF46600">
    <property type="entry name" value="C-terminal UvrC-binding domain of UvrB"/>
    <property type="match status" value="1"/>
</dbReference>
<keyword evidence="4 7" id="KW-0267">Excision nuclease</keyword>
<feature type="domain" description="GIY-YIG" evidence="10">
    <location>
        <begin position="12"/>
        <end position="90"/>
    </location>
</feature>
<dbReference type="KEGG" id="dca:Desca_2524"/>
<evidence type="ECO:0000313" key="13">
    <source>
        <dbReference type="Proteomes" id="UP000009226"/>
    </source>
</evidence>
<evidence type="ECO:0000256" key="7">
    <source>
        <dbReference type="HAMAP-Rule" id="MF_00203"/>
    </source>
</evidence>
<dbReference type="InterPro" id="IPR010994">
    <property type="entry name" value="RuvA_2-like"/>
</dbReference>
<evidence type="ECO:0000259" key="10">
    <source>
        <dbReference type="PROSITE" id="PS50164"/>
    </source>
</evidence>
<dbReference type="InterPro" id="IPR036876">
    <property type="entry name" value="UVR_dom_sf"/>
</dbReference>
<evidence type="ECO:0000256" key="4">
    <source>
        <dbReference type="ARBA" id="ARBA00022881"/>
    </source>
</evidence>
<dbReference type="SUPFAM" id="SSF82771">
    <property type="entry name" value="GIY-YIG endonuclease"/>
    <property type="match status" value="1"/>
</dbReference>
<dbReference type="GO" id="GO:0009432">
    <property type="term" value="P:SOS response"/>
    <property type="evidence" value="ECO:0007669"/>
    <property type="project" value="UniProtKB-UniRule"/>
</dbReference>
<gene>
    <name evidence="7" type="primary">uvrC</name>
    <name evidence="12" type="ordered locus">Desca_2524</name>
</gene>
<dbReference type="STRING" id="868595.Desca_2524"/>
<dbReference type="InterPro" id="IPR001943">
    <property type="entry name" value="UVR_dom"/>
</dbReference>
<dbReference type="NCBIfam" id="TIGR00194">
    <property type="entry name" value="uvrC"/>
    <property type="match status" value="1"/>
</dbReference>
<keyword evidence="13" id="KW-1185">Reference proteome</keyword>
<dbReference type="Proteomes" id="UP000009226">
    <property type="component" value="Chromosome"/>
</dbReference>
<dbReference type="Pfam" id="PF02151">
    <property type="entry name" value="UVR"/>
    <property type="match status" value="1"/>
</dbReference>
<dbReference type="RefSeq" id="WP_013810788.1">
    <property type="nucleotide sequence ID" value="NC_015565.1"/>
</dbReference>
<comment type="similarity">
    <text evidence="7">Belongs to the UvrC family.</text>
</comment>
<dbReference type="Gene3D" id="1.10.150.20">
    <property type="entry name" value="5' to 3' exonuclease, C-terminal subdomain"/>
    <property type="match status" value="1"/>
</dbReference>
<dbReference type="Gene3D" id="4.10.860.10">
    <property type="entry name" value="UVR domain"/>
    <property type="match status" value="1"/>
</dbReference>
<dbReference type="Gene3D" id="3.40.1440.10">
    <property type="entry name" value="GIY-YIG endonuclease"/>
    <property type="match status" value="1"/>
</dbReference>
<dbReference type="Gene3D" id="3.30.420.340">
    <property type="entry name" value="UvrC, RNAse H endonuclease domain"/>
    <property type="match status" value="1"/>
</dbReference>
<evidence type="ECO:0000259" key="9">
    <source>
        <dbReference type="PROSITE" id="PS50151"/>
    </source>
</evidence>
<protein>
    <recommendedName>
        <fullName evidence="7">UvrABC system protein C</fullName>
        <shortName evidence="7">Protein UvrC</shortName>
    </recommendedName>
    <alternativeName>
        <fullName evidence="7">Excinuclease ABC subunit C</fullName>
    </alternativeName>
</protein>
<feature type="domain" description="UVR" evidence="9">
    <location>
        <begin position="200"/>
        <end position="235"/>
    </location>
</feature>
<dbReference type="Pfam" id="PF22920">
    <property type="entry name" value="UvrC_RNaseH"/>
    <property type="match status" value="1"/>
</dbReference>
<comment type="subunit">
    <text evidence="7">Interacts with UvrB in an incision complex.</text>
</comment>
<evidence type="ECO:0000259" key="11">
    <source>
        <dbReference type="PROSITE" id="PS50165"/>
    </source>
</evidence>
<feature type="domain" description="UvrC family homology region profile" evidence="11">
    <location>
        <begin position="251"/>
        <end position="494"/>
    </location>
</feature>
<dbReference type="EMBL" id="CP002736">
    <property type="protein sequence ID" value="AEF95350.1"/>
    <property type="molecule type" value="Genomic_DNA"/>
</dbReference>
<keyword evidence="8" id="KW-0175">Coiled coil</keyword>
<dbReference type="HAMAP" id="MF_00203">
    <property type="entry name" value="UvrC"/>
    <property type="match status" value="1"/>
</dbReference>
<evidence type="ECO:0000256" key="1">
    <source>
        <dbReference type="ARBA" id="ARBA00022490"/>
    </source>
</evidence>